<accession>A0A931H3Z6</accession>
<proteinExistence type="predicted"/>
<dbReference type="RefSeq" id="WP_196986055.1">
    <property type="nucleotide sequence ID" value="NZ_JADWYS010000001.1"/>
</dbReference>
<gene>
    <name evidence="3" type="ORF">I5803_09125</name>
</gene>
<dbReference type="Pfam" id="PF12708">
    <property type="entry name" value="Pect-lyase_RHGA_epim"/>
    <property type="match status" value="1"/>
</dbReference>
<dbReference type="Gene3D" id="2.160.20.10">
    <property type="entry name" value="Single-stranded right-handed beta-helix, Pectin lyase-like"/>
    <property type="match status" value="1"/>
</dbReference>
<dbReference type="SUPFAM" id="SSF51126">
    <property type="entry name" value="Pectin lyase-like"/>
    <property type="match status" value="1"/>
</dbReference>
<evidence type="ECO:0000256" key="1">
    <source>
        <dbReference type="SAM" id="SignalP"/>
    </source>
</evidence>
<dbReference type="InterPro" id="IPR012334">
    <property type="entry name" value="Pectin_lyas_fold"/>
</dbReference>
<keyword evidence="4" id="KW-1185">Reference proteome</keyword>
<feature type="signal peptide" evidence="1">
    <location>
        <begin position="1"/>
        <end position="17"/>
    </location>
</feature>
<reference evidence="3" key="1">
    <citation type="submission" date="2020-11" db="EMBL/GenBank/DDBJ databases">
        <title>Bacterial whole genome sequence for Caenimonas sp. DR4.4.</title>
        <authorList>
            <person name="Le V."/>
            <person name="Ko S.-R."/>
            <person name="Ahn C.-Y."/>
            <person name="Oh H.-M."/>
        </authorList>
    </citation>
    <scope>NUCLEOTIDE SEQUENCE</scope>
    <source>
        <strain evidence="3">DR4.4</strain>
    </source>
</reference>
<evidence type="ECO:0000313" key="4">
    <source>
        <dbReference type="Proteomes" id="UP000651050"/>
    </source>
</evidence>
<protein>
    <recommendedName>
        <fullName evidence="2">Rhamnogalacturonase A/B/Epimerase-like pectate lyase domain-containing protein</fullName>
    </recommendedName>
</protein>
<keyword evidence="1" id="KW-0732">Signal</keyword>
<comment type="caution">
    <text evidence="3">The sequence shown here is derived from an EMBL/GenBank/DDBJ whole genome shotgun (WGS) entry which is preliminary data.</text>
</comment>
<feature type="chain" id="PRO_5037113446" description="Rhamnogalacturonase A/B/Epimerase-like pectate lyase domain-containing protein" evidence="1">
    <location>
        <begin position="18"/>
        <end position="428"/>
    </location>
</feature>
<name>A0A931H3Z6_9BURK</name>
<organism evidence="3 4">
    <name type="scientific">Caenimonas aquaedulcis</name>
    <dbReference type="NCBI Taxonomy" id="2793270"/>
    <lineage>
        <taxon>Bacteria</taxon>
        <taxon>Pseudomonadati</taxon>
        <taxon>Pseudomonadota</taxon>
        <taxon>Betaproteobacteria</taxon>
        <taxon>Burkholderiales</taxon>
        <taxon>Comamonadaceae</taxon>
        <taxon>Caenimonas</taxon>
    </lineage>
</organism>
<evidence type="ECO:0000259" key="2">
    <source>
        <dbReference type="Pfam" id="PF12708"/>
    </source>
</evidence>
<dbReference type="AlphaFoldDB" id="A0A931H3Z6"/>
<dbReference type="InterPro" id="IPR011050">
    <property type="entry name" value="Pectin_lyase_fold/virulence"/>
</dbReference>
<dbReference type="Proteomes" id="UP000651050">
    <property type="component" value="Unassembled WGS sequence"/>
</dbReference>
<dbReference type="EMBL" id="JADWYS010000001">
    <property type="protein sequence ID" value="MBG9388180.1"/>
    <property type="molecule type" value="Genomic_DNA"/>
</dbReference>
<evidence type="ECO:0000313" key="3">
    <source>
        <dbReference type="EMBL" id="MBG9388180.1"/>
    </source>
</evidence>
<dbReference type="InterPro" id="IPR024535">
    <property type="entry name" value="RHGA/B-epi-like_pectate_lyase"/>
</dbReference>
<feature type="domain" description="Rhamnogalacturonase A/B/Epimerase-like pectate lyase" evidence="2">
    <location>
        <begin position="51"/>
        <end position="131"/>
    </location>
</feature>
<sequence>MKRILLMLAFSVGGAIAQGTATPVQPGTAARGVGGGAAASRPLPDPVPERINVKEFGAVGDATTDNTSAFDAAVSRANALRAAGTRACIYIPSGNFKIHAAFTQFAPGNPGCIVGEGPHQSKIILDAGFSGTLFSWTEAWYQSNYGPDTGPSTDDRVGPSVRGIGVQGDKRSPHIQNAFVFYDRNDGVVMEDVAVYFLHGRAWHAGVTRTMPLAFMRESEFRNLTFWQSGTESLPVMEIDSSGTGDSSNQLVFYNVNILRSVGKGLFLHNSANTSKGTGNIRFFGLRTESGGDDLFTIGSESDRGKAVNNISVYGFIGNASAKGFHAIRITAPNKSLAPYNILIDGTITSGAGGGINIDAARSIQISMRQISTQQTHVTVGPSTKVGNNINFNAHGNERNLTYRIDPSSLKNFLTPAAPRVGDPSVAN</sequence>